<feature type="region of interest" description="Disordered" evidence="1">
    <location>
        <begin position="1"/>
        <end position="23"/>
    </location>
</feature>
<protein>
    <recommendedName>
        <fullName evidence="2">BCAS3 WD40 domain-containing protein</fullName>
    </recommendedName>
</protein>
<evidence type="ECO:0000256" key="1">
    <source>
        <dbReference type="SAM" id="MobiDB-lite"/>
    </source>
</evidence>
<feature type="domain" description="BCAS3 WD40" evidence="2">
    <location>
        <begin position="57"/>
        <end position="510"/>
    </location>
</feature>
<feature type="compositionally biased region" description="Low complexity" evidence="1">
    <location>
        <begin position="522"/>
        <end position="537"/>
    </location>
</feature>
<feature type="region of interest" description="Disordered" evidence="1">
    <location>
        <begin position="1231"/>
        <end position="1252"/>
    </location>
</feature>
<gene>
    <name evidence="3" type="ORF">OTU49_015420</name>
</gene>
<dbReference type="SUPFAM" id="SSF50978">
    <property type="entry name" value="WD40 repeat-like"/>
    <property type="match status" value="1"/>
</dbReference>
<comment type="caution">
    <text evidence="3">The sequence shown here is derived from an EMBL/GenBank/DDBJ whole genome shotgun (WGS) entry which is preliminary data.</text>
</comment>
<accession>A0AAW0YCP7</accession>
<feature type="region of interest" description="Disordered" evidence="1">
    <location>
        <begin position="637"/>
        <end position="659"/>
    </location>
</feature>
<feature type="compositionally biased region" description="Basic residues" evidence="1">
    <location>
        <begin position="1454"/>
        <end position="1463"/>
    </location>
</feature>
<dbReference type="Proteomes" id="UP001445076">
    <property type="component" value="Unassembled WGS sequence"/>
</dbReference>
<dbReference type="GO" id="GO:0042594">
    <property type="term" value="P:response to starvation"/>
    <property type="evidence" value="ECO:0007669"/>
    <property type="project" value="TreeGrafter"/>
</dbReference>
<dbReference type="Pfam" id="PF21034">
    <property type="entry name" value="BCAS3_WD40"/>
    <property type="match status" value="1"/>
</dbReference>
<evidence type="ECO:0000313" key="4">
    <source>
        <dbReference type="Proteomes" id="UP001445076"/>
    </source>
</evidence>
<feature type="region of interest" description="Disordered" evidence="1">
    <location>
        <begin position="1341"/>
        <end position="1463"/>
    </location>
</feature>
<dbReference type="InterPro" id="IPR048382">
    <property type="entry name" value="BCAS3_WD40"/>
</dbReference>
<feature type="compositionally biased region" description="Basic and acidic residues" evidence="1">
    <location>
        <begin position="1087"/>
        <end position="1104"/>
    </location>
</feature>
<evidence type="ECO:0000259" key="2">
    <source>
        <dbReference type="Pfam" id="PF21034"/>
    </source>
</evidence>
<feature type="compositionally biased region" description="Polar residues" evidence="1">
    <location>
        <begin position="1105"/>
        <end position="1133"/>
    </location>
</feature>
<feature type="compositionally biased region" description="Low complexity" evidence="1">
    <location>
        <begin position="710"/>
        <end position="719"/>
    </location>
</feature>
<reference evidence="3 4" key="1">
    <citation type="journal article" date="2024" name="BMC Genomics">
        <title>Genome assembly of redclaw crayfish (Cherax quadricarinatus) provides insights into its immune adaptation and hypoxia tolerance.</title>
        <authorList>
            <person name="Liu Z."/>
            <person name="Zheng J."/>
            <person name="Li H."/>
            <person name="Fang K."/>
            <person name="Wang S."/>
            <person name="He J."/>
            <person name="Zhou D."/>
            <person name="Weng S."/>
            <person name="Chi M."/>
            <person name="Gu Z."/>
            <person name="He J."/>
            <person name="Li F."/>
            <person name="Wang M."/>
        </authorList>
    </citation>
    <scope>NUCLEOTIDE SEQUENCE [LARGE SCALE GENOMIC DNA]</scope>
    <source>
        <strain evidence="3">ZL_2023a</strain>
    </source>
</reference>
<evidence type="ECO:0000313" key="3">
    <source>
        <dbReference type="EMBL" id="KAK8749543.1"/>
    </source>
</evidence>
<feature type="region of interest" description="Disordered" evidence="1">
    <location>
        <begin position="696"/>
        <end position="767"/>
    </location>
</feature>
<keyword evidence="4" id="KW-1185">Reference proteome</keyword>
<dbReference type="InterPro" id="IPR015943">
    <property type="entry name" value="WD40/YVTN_repeat-like_dom_sf"/>
</dbReference>
<feature type="compositionally biased region" description="Low complexity" evidence="1">
    <location>
        <begin position="864"/>
        <end position="880"/>
    </location>
</feature>
<dbReference type="PANTHER" id="PTHR13268:SF0">
    <property type="entry name" value="BCAS3 MICROTUBULE ASSOCIATED CELL MIGRATION FACTOR"/>
    <property type="match status" value="1"/>
</dbReference>
<feature type="compositionally biased region" description="Basic and acidic residues" evidence="1">
    <location>
        <begin position="1413"/>
        <end position="1435"/>
    </location>
</feature>
<feature type="region of interest" description="Disordered" evidence="1">
    <location>
        <begin position="514"/>
        <end position="541"/>
    </location>
</feature>
<dbReference type="EMBL" id="JARKIK010000009">
    <property type="protein sequence ID" value="KAK8749543.1"/>
    <property type="molecule type" value="Genomic_DNA"/>
</dbReference>
<name>A0AAW0YCP7_CHEQU</name>
<feature type="region of interest" description="Disordered" evidence="1">
    <location>
        <begin position="1038"/>
        <end position="1211"/>
    </location>
</feature>
<dbReference type="PANTHER" id="PTHR13268">
    <property type="entry name" value="BREAST CARCINOMA AMPLIFIED SEQUENCE 3"/>
    <property type="match status" value="1"/>
</dbReference>
<feature type="compositionally biased region" description="Polar residues" evidence="1">
    <location>
        <begin position="1047"/>
        <end position="1073"/>
    </location>
</feature>
<dbReference type="Gene3D" id="2.130.10.10">
    <property type="entry name" value="YVTN repeat-like/Quinoprotein amine dehydrogenase"/>
    <property type="match status" value="1"/>
</dbReference>
<sequence>MSSAMSGESGRGSRPSVGQQVRPEPVVEKTFVENVAGFINEVAPQTYSNPSHYEGKETILWVRFDYCDINDLARFRDKIEVNGNSPPLLLIIGYVCGVQAWVIPVNGEAMEVLSWRQGAVRTLKVLPTPSTSASTVDHYSLKRPIIALCDTAGPGPQFCTVSFISLKTGEQVKTIKFKHPVHDIHANKNVVVIAFPEKLAVFDAATLEDTFTVTTCYPCPGPSVNPIALGDRWLAYADRRLIPLHQSCGGMVPEGSTSYKATVFHAAKSLTKGLKELSESVASNLMGQRVGSPAQQTPPMNLPTPGVVTVIDTQMVGSGEISLMSSGTANGIVAHFSAHHGAPIVALSFDPTGMLLLTADKQGHNFHLFRLQPHPLSAAQSAVHHLYTLHRGDTTAKVTDISFSLDSRWVAVSTHRGTTHVFPITPYGGNIGVRTHTSNCVVNRLSRFHRSAGLDDTPSSGRNSPVLSASPSSSKFVFEVSPNLAYPNPRYPPYPTPTIIKPLVQLRQPLLQNLIGTMGTGPSPSRSPPNSKSPRSPSGDDIIKVSSVFGSPRGWLAGSPTVPRDKQRRTMDSLFVMAYHGNLLEYHLEPHPAAGIPQDKVTEDSPIELEVHASAQWALVRESTSVELRPPLDMKSPLLAPLSPTRPRSLSPAHSFDHDDPEERWMAQVEIHTHAGPHRRLWMGPQFTFKSIPGVGSGYGGGSGQGGYEGTPISSSSMDRPPRSSPVNMPGAGGANVPVLIEAGSLTGSHDQSPRLMERYSGDSDSFDPETMMMQLRHDLADAMMDTQHSVHRGDTGDKGMLPLYRRLCSLQSLGPQLLGTIVLGEDGALTSHGAGSHDSTLDMTDVMDISCDPPGPSSGRALSSTASPSVSRISSRPSSHVGEEIQAVTTRLHQVAVTGPDSTRASPYIQRTPSLEDNRALTSSAEELSSTLGTGFRVAELADSVWVPIDRPEAKSSSYSPDFVQINKPEVVPIIVDRESSVSPREARYISSKSSASIPALTNEPRLSSVHLMSRKISTASNKEVLKSAESTITEKTVTPEVDSLAPSTNSSSANCNTRTSLSSSVASTDQPDNLRRYSDSSSLETEDRICKESADMSNKESELQTANVWSGSSMKSTTVKSFVTEDSSVSQEDLYPPLGKSSTASVPDTKHGESSWGFRNKIMKPPSTTTSEDDLWLSTENKREKKKKKKNKPLLGNEHPPQPDASHLSDSQKILIDISESTVHVYNKTKSRQDDEALSNNKPEVDDTPLDIDIDADYFHAAEEYHEPPVEKLDFDELQRDGFLEPQAEDFQEAQKSAIQTLEDFELQADEENKEGSSHEPEALLRSLHDDNDLARALEEAYSSDDNIRVQTKTQTRTHSRSRPSRTSEMFPFKDDTSDEDEEIRLRRRIVVSTVVPTSGSRSSATDETSTDDRGETSGDDRGESSTDDRKTATSESDVGASPNPRTSSSSKCKKKKKKKR</sequence>
<dbReference type="GO" id="GO:0006914">
    <property type="term" value="P:autophagy"/>
    <property type="evidence" value="ECO:0007669"/>
    <property type="project" value="InterPro"/>
</dbReference>
<feature type="compositionally biased region" description="Polar residues" evidence="1">
    <location>
        <begin position="1397"/>
        <end position="1410"/>
    </location>
</feature>
<dbReference type="GO" id="GO:0005737">
    <property type="term" value="C:cytoplasm"/>
    <property type="evidence" value="ECO:0007669"/>
    <property type="project" value="TreeGrafter"/>
</dbReference>
<feature type="compositionally biased region" description="Low complexity" evidence="1">
    <location>
        <begin position="637"/>
        <end position="653"/>
    </location>
</feature>
<feature type="compositionally biased region" description="Gly residues" evidence="1">
    <location>
        <begin position="696"/>
        <end position="709"/>
    </location>
</feature>
<organism evidence="3 4">
    <name type="scientific">Cherax quadricarinatus</name>
    <name type="common">Australian red claw crayfish</name>
    <dbReference type="NCBI Taxonomy" id="27406"/>
    <lineage>
        <taxon>Eukaryota</taxon>
        <taxon>Metazoa</taxon>
        <taxon>Ecdysozoa</taxon>
        <taxon>Arthropoda</taxon>
        <taxon>Crustacea</taxon>
        <taxon>Multicrustacea</taxon>
        <taxon>Malacostraca</taxon>
        <taxon>Eumalacostraca</taxon>
        <taxon>Eucarida</taxon>
        <taxon>Decapoda</taxon>
        <taxon>Pleocyemata</taxon>
        <taxon>Astacidea</taxon>
        <taxon>Parastacoidea</taxon>
        <taxon>Parastacidae</taxon>
        <taxon>Cherax</taxon>
    </lineage>
</organism>
<dbReference type="InterPro" id="IPR045142">
    <property type="entry name" value="BCAS3-like"/>
</dbReference>
<feature type="region of interest" description="Disordered" evidence="1">
    <location>
        <begin position="851"/>
        <end position="883"/>
    </location>
</feature>
<proteinExistence type="predicted"/>
<dbReference type="InterPro" id="IPR036322">
    <property type="entry name" value="WD40_repeat_dom_sf"/>
</dbReference>
<feature type="compositionally biased region" description="Basic and acidic residues" evidence="1">
    <location>
        <begin position="752"/>
        <end position="762"/>
    </location>
</feature>